<accession>A0A9D2CB82</accession>
<reference evidence="3" key="2">
    <citation type="submission" date="2021-04" db="EMBL/GenBank/DDBJ databases">
        <authorList>
            <person name="Gilroy R."/>
        </authorList>
    </citation>
    <scope>NUCLEOTIDE SEQUENCE</scope>
    <source>
        <strain evidence="3">5134</strain>
    </source>
</reference>
<keyword evidence="1" id="KW-0472">Membrane</keyword>
<dbReference type="GO" id="GO:0016757">
    <property type="term" value="F:glycosyltransferase activity"/>
    <property type="evidence" value="ECO:0007669"/>
    <property type="project" value="InterPro"/>
</dbReference>
<dbReference type="Gene3D" id="3.40.50.2000">
    <property type="entry name" value="Glycogen Phosphorylase B"/>
    <property type="match status" value="2"/>
</dbReference>
<comment type="caution">
    <text evidence="3">The sequence shown here is derived from an EMBL/GenBank/DDBJ whole genome shotgun (WGS) entry which is preliminary data.</text>
</comment>
<dbReference type="Proteomes" id="UP000886844">
    <property type="component" value="Unassembled WGS sequence"/>
</dbReference>
<dbReference type="PANTHER" id="PTHR12526">
    <property type="entry name" value="GLYCOSYLTRANSFERASE"/>
    <property type="match status" value="1"/>
</dbReference>
<protein>
    <submittedName>
        <fullName evidence="3">Glycosyltransferase family 4 protein</fullName>
    </submittedName>
</protein>
<evidence type="ECO:0000313" key="4">
    <source>
        <dbReference type="Proteomes" id="UP000886844"/>
    </source>
</evidence>
<evidence type="ECO:0000313" key="3">
    <source>
        <dbReference type="EMBL" id="HIY68087.1"/>
    </source>
</evidence>
<proteinExistence type="predicted"/>
<dbReference type="SUPFAM" id="SSF53756">
    <property type="entry name" value="UDP-Glycosyltransferase/glycogen phosphorylase"/>
    <property type="match status" value="1"/>
</dbReference>
<name>A0A9D2CB82_9BACT</name>
<dbReference type="PANTHER" id="PTHR12526:SF638">
    <property type="entry name" value="SPORE COAT PROTEIN SA"/>
    <property type="match status" value="1"/>
</dbReference>
<keyword evidence="1" id="KW-1133">Transmembrane helix</keyword>
<evidence type="ECO:0000256" key="1">
    <source>
        <dbReference type="SAM" id="Phobius"/>
    </source>
</evidence>
<feature type="transmembrane region" description="Helical" evidence="1">
    <location>
        <begin position="142"/>
        <end position="162"/>
    </location>
</feature>
<keyword evidence="1" id="KW-0812">Transmembrane</keyword>
<evidence type="ECO:0000259" key="2">
    <source>
        <dbReference type="Pfam" id="PF00534"/>
    </source>
</evidence>
<dbReference type="InterPro" id="IPR001296">
    <property type="entry name" value="Glyco_trans_1"/>
</dbReference>
<dbReference type="CDD" id="cd03801">
    <property type="entry name" value="GT4_PimA-like"/>
    <property type="match status" value="1"/>
</dbReference>
<sequence length="411" mass="47141">MKKIALTIFRYGEGIFGGTEAHCRMLAEHLAPYYQVEVLTTTIRHPGCPEQNFPAGESLENGILVRRFQSESRHERYREWRKPGCRARRLRYRLDQLGLLSTLASIHPVWMSNIEAEQRFFTSYEEYAPSLAAFVRTHKQEYAAILLISYYFTTTIFTALAAPEKCILIPTAHPEKPLYYSTYSHIFTRVAHIAFNTASEQRLCRRIFGRHLAPSSIVGVGIETAEPLPWDSVREKFGLPERYVLYVGRLHPEKIDNVVPEFIRYREEYGDDIRLVLVGPGTLESLHIPEHPAVIATGAVSEAEKNTIIRHATVMVNPSRMESLSLLLLEALHNRIPVLVNGKCEVMKDHCKLSGAALWYDSGRDFRKKLHRLLSDEALRSRMSEKGPVYVREHYGWEVVIPKLRALIESL</sequence>
<gene>
    <name evidence="3" type="ORF">H9828_01575</name>
</gene>
<reference evidence="3" key="1">
    <citation type="journal article" date="2021" name="PeerJ">
        <title>Extensive microbial diversity within the chicken gut microbiome revealed by metagenomics and culture.</title>
        <authorList>
            <person name="Gilroy R."/>
            <person name="Ravi A."/>
            <person name="Getino M."/>
            <person name="Pursley I."/>
            <person name="Horton D.L."/>
            <person name="Alikhan N.F."/>
            <person name="Baker D."/>
            <person name="Gharbi K."/>
            <person name="Hall N."/>
            <person name="Watson M."/>
            <person name="Adriaenssens E.M."/>
            <person name="Foster-Nyarko E."/>
            <person name="Jarju S."/>
            <person name="Secka A."/>
            <person name="Antonio M."/>
            <person name="Oren A."/>
            <person name="Chaudhuri R.R."/>
            <person name="La Ragione R."/>
            <person name="Hildebrand F."/>
            <person name="Pallen M.J."/>
        </authorList>
    </citation>
    <scope>NUCLEOTIDE SEQUENCE</scope>
    <source>
        <strain evidence="3">5134</strain>
    </source>
</reference>
<dbReference type="AlphaFoldDB" id="A0A9D2CB82"/>
<dbReference type="EMBL" id="DXDA01000015">
    <property type="protein sequence ID" value="HIY68087.1"/>
    <property type="molecule type" value="Genomic_DNA"/>
</dbReference>
<dbReference type="Pfam" id="PF00534">
    <property type="entry name" value="Glycos_transf_1"/>
    <property type="match status" value="1"/>
</dbReference>
<feature type="domain" description="Glycosyl transferase family 1" evidence="2">
    <location>
        <begin position="240"/>
        <end position="387"/>
    </location>
</feature>
<organism evidence="3 4">
    <name type="scientific">Candidatus Alistipes intestinigallinarum</name>
    <dbReference type="NCBI Taxonomy" id="2838440"/>
    <lineage>
        <taxon>Bacteria</taxon>
        <taxon>Pseudomonadati</taxon>
        <taxon>Bacteroidota</taxon>
        <taxon>Bacteroidia</taxon>
        <taxon>Bacteroidales</taxon>
        <taxon>Rikenellaceae</taxon>
        <taxon>Alistipes</taxon>
    </lineage>
</organism>